<dbReference type="EMBL" id="BBYQ01000007">
    <property type="protein sequence ID" value="GAP26549.1"/>
    <property type="molecule type" value="Genomic_DNA"/>
</dbReference>
<dbReference type="Proteomes" id="UP000037179">
    <property type="component" value="Unassembled WGS sequence"/>
</dbReference>
<reference evidence="1 4" key="3">
    <citation type="submission" date="2016-10" db="EMBL/GenBank/DDBJ databases">
        <title>Genome sequence of Nocardia seriolae strain EM150506, isolated from Anguila japonica.</title>
        <authorList>
            <person name="Han H.-J."/>
        </authorList>
    </citation>
    <scope>NUCLEOTIDE SEQUENCE [LARGE SCALE GENOMIC DNA]</scope>
    <source>
        <strain evidence="1 4">EM150506</strain>
    </source>
</reference>
<name>A0A0B8MZT5_9NOCA</name>
<accession>A0A0B8MZT5</accession>
<proteinExistence type="predicted"/>
<reference evidence="2 3" key="2">
    <citation type="journal article" date="2016" name="Genome Announc.">
        <title>Draft Genome Sequence of Erythromycin- and Oxytetracycline-Sensitive Nocardia seriolae Strain U-1 (NBRC 110359).</title>
        <authorList>
            <person name="Imajoh M."/>
            <person name="Sukeda M."/>
            <person name="Shimizu M."/>
            <person name="Yamane J."/>
            <person name="Ohnishi K."/>
            <person name="Oshima S."/>
        </authorList>
    </citation>
    <scope>NUCLEOTIDE SEQUENCE [LARGE SCALE GENOMIC DNA]</scope>
    <source>
        <strain evidence="2 3">U-1</strain>
    </source>
</reference>
<gene>
    <name evidence="1" type="ORF">NS506_05339</name>
    <name evidence="2" type="ORF">NSK11_contig00007-0033</name>
</gene>
<dbReference type="AlphaFoldDB" id="A0A0B8MZT5"/>
<reference evidence="3" key="1">
    <citation type="submission" date="2015-07" db="EMBL/GenBank/DDBJ databases">
        <title>Nocardia seriolae U-1 whole genome shotgun sequence.</title>
        <authorList>
            <person name="Imajoh M."/>
            <person name="Fukumoto Y."/>
            <person name="Sukeda M."/>
            <person name="Yamane J."/>
            <person name="Yamasaki K."/>
            <person name="Shimizu M."/>
            <person name="Ohnishi K."/>
            <person name="Oshima S."/>
        </authorList>
    </citation>
    <scope>NUCLEOTIDE SEQUENCE [LARGE SCALE GENOMIC DNA]</scope>
    <source>
        <strain evidence="3">U-1</strain>
    </source>
</reference>
<keyword evidence="3" id="KW-1185">Reference proteome</keyword>
<dbReference type="GeneID" id="93374296"/>
<evidence type="ECO:0000313" key="3">
    <source>
        <dbReference type="Proteomes" id="UP000037179"/>
    </source>
</evidence>
<dbReference type="Proteomes" id="UP000180166">
    <property type="component" value="Chromosome"/>
</dbReference>
<dbReference type="RefSeq" id="WP_033085316.1">
    <property type="nucleotide sequence ID" value="NZ_AP017900.1"/>
</dbReference>
<evidence type="ECO:0000313" key="4">
    <source>
        <dbReference type="Proteomes" id="UP000180166"/>
    </source>
</evidence>
<evidence type="ECO:0000313" key="2">
    <source>
        <dbReference type="EMBL" id="GAP26549.1"/>
    </source>
</evidence>
<sequence length="99" mass="11164">MHFEEFRAVGALDEEIAADLADVASRYGSYVTISCHGRTVHALVLPMCWDVLQIRAGDLVTVITERGHRPSNDEDRRALQDFVDSFHRLTTPRRAVALQ</sequence>
<dbReference type="OrthoDB" id="4555151at2"/>
<protein>
    <submittedName>
        <fullName evidence="2">Uncharacterized protein</fullName>
    </submittedName>
</protein>
<dbReference type="KEGG" id="nsr:NS506_05339"/>
<evidence type="ECO:0000313" key="1">
    <source>
        <dbReference type="EMBL" id="APA99385.1"/>
    </source>
</evidence>
<organism evidence="2 3">
    <name type="scientific">Nocardia seriolae</name>
    <dbReference type="NCBI Taxonomy" id="37332"/>
    <lineage>
        <taxon>Bacteria</taxon>
        <taxon>Bacillati</taxon>
        <taxon>Actinomycetota</taxon>
        <taxon>Actinomycetes</taxon>
        <taxon>Mycobacteriales</taxon>
        <taxon>Nocardiaceae</taxon>
        <taxon>Nocardia</taxon>
    </lineage>
</organism>
<dbReference type="EMBL" id="CP017839">
    <property type="protein sequence ID" value="APA99385.1"/>
    <property type="molecule type" value="Genomic_DNA"/>
</dbReference>